<keyword evidence="6" id="KW-1185">Reference proteome</keyword>
<feature type="compositionally biased region" description="Low complexity" evidence="1">
    <location>
        <begin position="129"/>
        <end position="153"/>
    </location>
</feature>
<dbReference type="EMBL" id="CAJNNW010036554">
    <property type="protein sequence ID" value="CAE8735517.1"/>
    <property type="molecule type" value="Genomic_DNA"/>
</dbReference>
<dbReference type="AlphaFoldDB" id="A0A813LQ44"/>
<evidence type="ECO:0000256" key="2">
    <source>
        <dbReference type="SAM" id="SignalP"/>
    </source>
</evidence>
<reference evidence="4" key="1">
    <citation type="submission" date="2021-02" db="EMBL/GenBank/DDBJ databases">
        <authorList>
            <person name="Dougan E. K."/>
            <person name="Rhodes N."/>
            <person name="Thang M."/>
            <person name="Chan C."/>
        </authorList>
    </citation>
    <scope>NUCLEOTIDE SEQUENCE</scope>
</reference>
<evidence type="ECO:0000313" key="4">
    <source>
        <dbReference type="EMBL" id="CAE8735517.1"/>
    </source>
</evidence>
<comment type="caution">
    <text evidence="4">The sequence shown here is derived from an EMBL/GenBank/DDBJ whole genome shotgun (WGS) entry which is preliminary data.</text>
</comment>
<feature type="signal peptide" evidence="2">
    <location>
        <begin position="1"/>
        <end position="20"/>
    </location>
</feature>
<proteinExistence type="predicted"/>
<evidence type="ECO:0000313" key="5">
    <source>
        <dbReference type="Proteomes" id="UP000626109"/>
    </source>
</evidence>
<evidence type="ECO:0000256" key="1">
    <source>
        <dbReference type="SAM" id="MobiDB-lite"/>
    </source>
</evidence>
<evidence type="ECO:0000313" key="3">
    <source>
        <dbReference type="EMBL" id="CAE8638054.1"/>
    </source>
</evidence>
<protein>
    <submittedName>
        <fullName evidence="4">Uncharacterized protein</fullName>
    </submittedName>
</protein>
<evidence type="ECO:0000313" key="6">
    <source>
        <dbReference type="Proteomes" id="UP000654075"/>
    </source>
</evidence>
<sequence length="288" mass="30758">MMALLAVLAILVDPRSRCLAFAAAEVADGGPSPSVSALLLSQVMKELHGSEGGEVFSAVGSAACLKSSLPEHLLVANLTRVTQLLAGQEGQDPLLAMRAALRQLARALAALVDSAVGCATQRALGTAGEPQQEQQQEQQQQEPQQEPQQQQQQQQKQQKLQQQQLQQQQQQQQEEKALAGLQVVVGQLAGLVEEGRLNDGHCPFTQKRQTTIGGAEVGRQLRRLASMSSWELLSAPTGSASSDGKVVKALGRMLRKVRDHGSAPDAPGSPPVNWEMRAAMFGNGLDEL</sequence>
<dbReference type="Proteomes" id="UP000654075">
    <property type="component" value="Unassembled WGS sequence"/>
</dbReference>
<dbReference type="Proteomes" id="UP000626109">
    <property type="component" value="Unassembled WGS sequence"/>
</dbReference>
<feature type="region of interest" description="Disordered" evidence="1">
    <location>
        <begin position="124"/>
        <end position="153"/>
    </location>
</feature>
<accession>A0A813LQ44</accession>
<name>A0A813LQ44_POLGL</name>
<keyword evidence="2" id="KW-0732">Signal</keyword>
<gene>
    <name evidence="3" type="ORF">PGLA1383_LOCUS53339</name>
    <name evidence="4" type="ORF">PGLA2088_LOCUS47877</name>
</gene>
<dbReference type="EMBL" id="CAJNNV010031853">
    <property type="protein sequence ID" value="CAE8638054.1"/>
    <property type="molecule type" value="Genomic_DNA"/>
</dbReference>
<feature type="chain" id="PRO_5036408998" evidence="2">
    <location>
        <begin position="21"/>
        <end position="288"/>
    </location>
</feature>
<dbReference type="OrthoDB" id="428695at2759"/>
<organism evidence="4 5">
    <name type="scientific">Polarella glacialis</name>
    <name type="common">Dinoflagellate</name>
    <dbReference type="NCBI Taxonomy" id="89957"/>
    <lineage>
        <taxon>Eukaryota</taxon>
        <taxon>Sar</taxon>
        <taxon>Alveolata</taxon>
        <taxon>Dinophyceae</taxon>
        <taxon>Suessiales</taxon>
        <taxon>Suessiaceae</taxon>
        <taxon>Polarella</taxon>
    </lineage>
</organism>